<dbReference type="Proteomes" id="UP000054549">
    <property type="component" value="Unassembled WGS sequence"/>
</dbReference>
<dbReference type="HOGENOM" id="CLU_1239853_0_0_1"/>
<gene>
    <name evidence="2" type="ORF">M378DRAFT_12910</name>
</gene>
<evidence type="ECO:0000256" key="1">
    <source>
        <dbReference type="SAM" id="MobiDB-lite"/>
    </source>
</evidence>
<proteinExistence type="predicted"/>
<dbReference type="EMBL" id="KN818272">
    <property type="protein sequence ID" value="KIL62320.1"/>
    <property type="molecule type" value="Genomic_DNA"/>
</dbReference>
<evidence type="ECO:0000313" key="2">
    <source>
        <dbReference type="EMBL" id="KIL62320.1"/>
    </source>
</evidence>
<dbReference type="InParanoid" id="A0A0C2SGS6"/>
<keyword evidence="3" id="KW-1185">Reference proteome</keyword>
<feature type="region of interest" description="Disordered" evidence="1">
    <location>
        <begin position="199"/>
        <end position="223"/>
    </location>
</feature>
<protein>
    <submittedName>
        <fullName evidence="2">Uncharacterized protein</fullName>
    </submittedName>
</protein>
<reference evidence="2 3" key="1">
    <citation type="submission" date="2014-04" db="EMBL/GenBank/DDBJ databases">
        <title>Evolutionary Origins and Diversification of the Mycorrhizal Mutualists.</title>
        <authorList>
            <consortium name="DOE Joint Genome Institute"/>
            <consortium name="Mycorrhizal Genomics Consortium"/>
            <person name="Kohler A."/>
            <person name="Kuo A."/>
            <person name="Nagy L.G."/>
            <person name="Floudas D."/>
            <person name="Copeland A."/>
            <person name="Barry K.W."/>
            <person name="Cichocki N."/>
            <person name="Veneault-Fourrey C."/>
            <person name="LaButti K."/>
            <person name="Lindquist E.A."/>
            <person name="Lipzen A."/>
            <person name="Lundell T."/>
            <person name="Morin E."/>
            <person name="Murat C."/>
            <person name="Riley R."/>
            <person name="Ohm R."/>
            <person name="Sun H."/>
            <person name="Tunlid A."/>
            <person name="Henrissat B."/>
            <person name="Grigoriev I.V."/>
            <person name="Hibbett D.S."/>
            <person name="Martin F."/>
        </authorList>
    </citation>
    <scope>NUCLEOTIDE SEQUENCE [LARGE SCALE GENOMIC DNA]</scope>
    <source>
        <strain evidence="2 3">Koide BX008</strain>
    </source>
</reference>
<evidence type="ECO:0000313" key="3">
    <source>
        <dbReference type="Proteomes" id="UP000054549"/>
    </source>
</evidence>
<dbReference type="AlphaFoldDB" id="A0A0C2SGS6"/>
<accession>A0A0C2SGS6</accession>
<name>A0A0C2SGS6_AMAMK</name>
<sequence>MIRLTATGVSNREAGHLSMLCTLLLYLPYRPIILPQFVDFMRETSVNEDCVVTGASAFDGVVSLVQAMELDGDGGVGGQIKAIIANLGPALEVQRNQVEAQLLTSTVSVDEQTTKWLIPWFVAYLVDRKTSIVEKSHLVDSLRLRSLETQQINYQSDILLTFVPLAKIVNYRRSRYGEEGPGCTAESDNELGVASVFESMEQEEDNDELLPASESHVRFRRRA</sequence>
<organism evidence="2 3">
    <name type="scientific">Amanita muscaria (strain Koide BX008)</name>
    <dbReference type="NCBI Taxonomy" id="946122"/>
    <lineage>
        <taxon>Eukaryota</taxon>
        <taxon>Fungi</taxon>
        <taxon>Dikarya</taxon>
        <taxon>Basidiomycota</taxon>
        <taxon>Agaricomycotina</taxon>
        <taxon>Agaricomycetes</taxon>
        <taxon>Agaricomycetidae</taxon>
        <taxon>Agaricales</taxon>
        <taxon>Pluteineae</taxon>
        <taxon>Amanitaceae</taxon>
        <taxon>Amanita</taxon>
    </lineage>
</organism>